<dbReference type="AlphaFoldDB" id="A0A7X2ILH2"/>
<dbReference type="PROSITE" id="PS00061">
    <property type="entry name" value="ADH_SHORT"/>
    <property type="match status" value="1"/>
</dbReference>
<name>A0A7X2ILH2_9BURK</name>
<dbReference type="InterPro" id="IPR020904">
    <property type="entry name" value="Sc_DH/Rdtase_CS"/>
</dbReference>
<protein>
    <submittedName>
        <fullName evidence="4">SDR family NAD(P)-dependent oxidoreductase</fullName>
    </submittedName>
</protein>
<dbReference type="GO" id="GO:0016491">
    <property type="term" value="F:oxidoreductase activity"/>
    <property type="evidence" value="ECO:0007669"/>
    <property type="project" value="UniProtKB-KW"/>
</dbReference>
<evidence type="ECO:0000256" key="1">
    <source>
        <dbReference type="ARBA" id="ARBA00006484"/>
    </source>
</evidence>
<dbReference type="SUPFAM" id="SSF51735">
    <property type="entry name" value="NAD(P)-binding Rossmann-fold domains"/>
    <property type="match status" value="1"/>
</dbReference>
<dbReference type="EMBL" id="WKJJ01000005">
    <property type="protein sequence ID" value="MRV72109.1"/>
    <property type="molecule type" value="Genomic_DNA"/>
</dbReference>
<dbReference type="PRINTS" id="PR00081">
    <property type="entry name" value="GDHRDH"/>
</dbReference>
<dbReference type="PANTHER" id="PTHR43391">
    <property type="entry name" value="RETINOL DEHYDROGENASE-RELATED"/>
    <property type="match status" value="1"/>
</dbReference>
<reference evidence="4 5" key="1">
    <citation type="submission" date="2019-11" db="EMBL/GenBank/DDBJ databases">
        <title>Novel species isolated from a subtropical stream in China.</title>
        <authorList>
            <person name="Lu H."/>
        </authorList>
    </citation>
    <scope>NUCLEOTIDE SEQUENCE [LARGE SCALE GENOMIC DNA]</scope>
    <source>
        <strain evidence="4 5">FT92W</strain>
    </source>
</reference>
<dbReference type="CDD" id="cd05233">
    <property type="entry name" value="SDR_c"/>
    <property type="match status" value="1"/>
</dbReference>
<dbReference type="Gene3D" id="3.40.50.720">
    <property type="entry name" value="NAD(P)-binding Rossmann-like Domain"/>
    <property type="match status" value="1"/>
</dbReference>
<dbReference type="Pfam" id="PF00106">
    <property type="entry name" value="adh_short"/>
    <property type="match status" value="1"/>
</dbReference>
<keyword evidence="5" id="KW-1185">Reference proteome</keyword>
<comment type="similarity">
    <text evidence="1 3">Belongs to the short-chain dehydrogenases/reductases (SDR) family.</text>
</comment>
<organism evidence="4 5">
    <name type="scientific">Pseudoduganella rivuli</name>
    <dbReference type="NCBI Taxonomy" id="2666085"/>
    <lineage>
        <taxon>Bacteria</taxon>
        <taxon>Pseudomonadati</taxon>
        <taxon>Pseudomonadota</taxon>
        <taxon>Betaproteobacteria</taxon>
        <taxon>Burkholderiales</taxon>
        <taxon>Oxalobacteraceae</taxon>
        <taxon>Telluria group</taxon>
        <taxon>Pseudoduganella</taxon>
    </lineage>
</organism>
<dbReference type="InterPro" id="IPR036291">
    <property type="entry name" value="NAD(P)-bd_dom_sf"/>
</dbReference>
<gene>
    <name evidence="4" type="ORF">GJ700_10325</name>
</gene>
<dbReference type="Proteomes" id="UP000446768">
    <property type="component" value="Unassembled WGS sequence"/>
</dbReference>
<proteinExistence type="inferred from homology"/>
<evidence type="ECO:0000256" key="2">
    <source>
        <dbReference type="ARBA" id="ARBA00023002"/>
    </source>
</evidence>
<dbReference type="PRINTS" id="PR00080">
    <property type="entry name" value="SDRFAMILY"/>
</dbReference>
<accession>A0A7X2ILH2</accession>
<evidence type="ECO:0000256" key="3">
    <source>
        <dbReference type="RuleBase" id="RU000363"/>
    </source>
</evidence>
<dbReference type="PANTHER" id="PTHR43391:SF82">
    <property type="entry name" value="OXIDOREDUCTASE SADH-RELATED"/>
    <property type="match status" value="1"/>
</dbReference>
<dbReference type="RefSeq" id="WP_154373311.1">
    <property type="nucleotide sequence ID" value="NZ_WKJJ01000005.1"/>
</dbReference>
<dbReference type="InterPro" id="IPR002347">
    <property type="entry name" value="SDR_fam"/>
</dbReference>
<sequence length="267" mass="28052">MQLPPTPCAVVTGAASGIGRAISAALAARGANLMLVDIDSAALHATARHLGEAAPDVRVLPIVADLSQPGQVAGLAGSAFEAFGRVDWLFNCAGLLASGRSWEFDEQQWARLMDVNFWSVVRATRAFVPRMAAQGSGHIVNIASLAGMLPAPWLAPYTVSKHALVAYSETLQQEFQALDMPLHVSVALPGPVDTGISRHIGAPTGDAAVDGVNTYLRGVIAEGMAPAALAAIVLAGVDLKQFWIFPHEAMLKEALRQRHSLLQGVQA</sequence>
<keyword evidence="2" id="KW-0560">Oxidoreductase</keyword>
<evidence type="ECO:0000313" key="4">
    <source>
        <dbReference type="EMBL" id="MRV72109.1"/>
    </source>
</evidence>
<evidence type="ECO:0000313" key="5">
    <source>
        <dbReference type="Proteomes" id="UP000446768"/>
    </source>
</evidence>
<comment type="caution">
    <text evidence="4">The sequence shown here is derived from an EMBL/GenBank/DDBJ whole genome shotgun (WGS) entry which is preliminary data.</text>
</comment>